<dbReference type="HOGENOM" id="CLU_2475156_0_0_1"/>
<name>A0A0C3KEA8_9AGAM</name>
<proteinExistence type="predicted"/>
<reference evidence="2" key="2">
    <citation type="submission" date="2015-01" db="EMBL/GenBank/DDBJ databases">
        <title>Evolutionary Origins and Diversification of the Mycorrhizal Mutualists.</title>
        <authorList>
            <consortium name="DOE Joint Genome Institute"/>
            <consortium name="Mycorrhizal Genomics Consortium"/>
            <person name="Kohler A."/>
            <person name="Kuo A."/>
            <person name="Nagy L.G."/>
            <person name="Floudas D."/>
            <person name="Copeland A."/>
            <person name="Barry K.W."/>
            <person name="Cichocki N."/>
            <person name="Veneault-Fourrey C."/>
            <person name="LaButti K."/>
            <person name="Lindquist E.A."/>
            <person name="Lipzen A."/>
            <person name="Lundell T."/>
            <person name="Morin E."/>
            <person name="Murat C."/>
            <person name="Riley R."/>
            <person name="Ohm R."/>
            <person name="Sun H."/>
            <person name="Tunlid A."/>
            <person name="Henrissat B."/>
            <person name="Grigoriev I.V."/>
            <person name="Hibbett D.S."/>
            <person name="Martin F."/>
        </authorList>
    </citation>
    <scope>NUCLEOTIDE SEQUENCE [LARGE SCALE GENOMIC DNA]</scope>
    <source>
        <strain evidence="2">MUT 4182</strain>
    </source>
</reference>
<dbReference type="STRING" id="1051891.A0A0C3KEA8"/>
<dbReference type="Proteomes" id="UP000054248">
    <property type="component" value="Unassembled WGS sequence"/>
</dbReference>
<evidence type="ECO:0000313" key="1">
    <source>
        <dbReference type="EMBL" id="KIO19788.1"/>
    </source>
</evidence>
<reference evidence="1 2" key="1">
    <citation type="submission" date="2014-04" db="EMBL/GenBank/DDBJ databases">
        <authorList>
            <consortium name="DOE Joint Genome Institute"/>
            <person name="Kuo A."/>
            <person name="Girlanda M."/>
            <person name="Perotto S."/>
            <person name="Kohler A."/>
            <person name="Nagy L.G."/>
            <person name="Floudas D."/>
            <person name="Copeland A."/>
            <person name="Barry K.W."/>
            <person name="Cichocki N."/>
            <person name="Veneault-Fourrey C."/>
            <person name="LaButti K."/>
            <person name="Lindquist E.A."/>
            <person name="Lipzen A."/>
            <person name="Lundell T."/>
            <person name="Morin E."/>
            <person name="Murat C."/>
            <person name="Sun H."/>
            <person name="Tunlid A."/>
            <person name="Henrissat B."/>
            <person name="Grigoriev I.V."/>
            <person name="Hibbett D.S."/>
            <person name="Martin F."/>
            <person name="Nordberg H.P."/>
            <person name="Cantor M.N."/>
            <person name="Hua S.X."/>
        </authorList>
    </citation>
    <scope>NUCLEOTIDE SEQUENCE [LARGE SCALE GENOMIC DNA]</scope>
    <source>
        <strain evidence="1 2">MUT 4182</strain>
    </source>
</reference>
<accession>A0A0C3KEA8</accession>
<dbReference type="AlphaFoldDB" id="A0A0C3KEA8"/>
<dbReference type="OrthoDB" id="3176531at2759"/>
<evidence type="ECO:0000313" key="2">
    <source>
        <dbReference type="Proteomes" id="UP000054248"/>
    </source>
</evidence>
<gene>
    <name evidence="1" type="ORF">M407DRAFT_246055</name>
</gene>
<protein>
    <submittedName>
        <fullName evidence="1">Uncharacterized protein</fullName>
    </submittedName>
</protein>
<keyword evidence="2" id="KW-1185">Reference proteome</keyword>
<dbReference type="EMBL" id="KN823202">
    <property type="protein sequence ID" value="KIO19788.1"/>
    <property type="molecule type" value="Genomic_DNA"/>
</dbReference>
<feature type="non-terminal residue" evidence="1">
    <location>
        <position position="88"/>
    </location>
</feature>
<sequence length="88" mass="9865">MTVPAAPPRTDEYVRKFADKRTNVRLQHWADLATEMAINAGWSVVDQFDLTLPHNLEPLLTDMAHYLATDAMDPIVDEVIAKIGICSE</sequence>
<organism evidence="1 2">
    <name type="scientific">Tulasnella calospora MUT 4182</name>
    <dbReference type="NCBI Taxonomy" id="1051891"/>
    <lineage>
        <taxon>Eukaryota</taxon>
        <taxon>Fungi</taxon>
        <taxon>Dikarya</taxon>
        <taxon>Basidiomycota</taxon>
        <taxon>Agaricomycotina</taxon>
        <taxon>Agaricomycetes</taxon>
        <taxon>Cantharellales</taxon>
        <taxon>Tulasnellaceae</taxon>
        <taxon>Tulasnella</taxon>
    </lineage>
</organism>